<gene>
    <name evidence="1" type="ORF">J2S36_000237</name>
</gene>
<dbReference type="EMBL" id="JAVDUJ010000001">
    <property type="protein sequence ID" value="MDR6938694.1"/>
    <property type="molecule type" value="Genomic_DNA"/>
</dbReference>
<reference evidence="1 2" key="1">
    <citation type="submission" date="2023-07" db="EMBL/GenBank/DDBJ databases">
        <title>Sequencing the genomes of 1000 actinobacteria strains.</title>
        <authorList>
            <person name="Klenk H.-P."/>
        </authorList>
    </citation>
    <scope>NUCLEOTIDE SEQUENCE [LARGE SCALE GENOMIC DNA]</scope>
    <source>
        <strain evidence="1 2">DSM 15539</strain>
    </source>
</reference>
<keyword evidence="2" id="KW-1185">Reference proteome</keyword>
<evidence type="ECO:0000313" key="2">
    <source>
        <dbReference type="Proteomes" id="UP001266099"/>
    </source>
</evidence>
<evidence type="ECO:0000313" key="1">
    <source>
        <dbReference type="EMBL" id="MDR6938694.1"/>
    </source>
</evidence>
<name>A0ABU1SZY9_9ACTO</name>
<comment type="caution">
    <text evidence="1">The sequence shown here is derived from an EMBL/GenBank/DDBJ whole genome shotgun (WGS) entry which is preliminary data.</text>
</comment>
<dbReference type="Proteomes" id="UP001266099">
    <property type="component" value="Unassembled WGS sequence"/>
</dbReference>
<protein>
    <submittedName>
        <fullName evidence="1">Uncharacterized protein</fullName>
    </submittedName>
</protein>
<accession>A0ABU1SZY9</accession>
<organism evidence="1 2">
    <name type="scientific">Arcanobacterium hippocoleae</name>
    <dbReference type="NCBI Taxonomy" id="149017"/>
    <lineage>
        <taxon>Bacteria</taxon>
        <taxon>Bacillati</taxon>
        <taxon>Actinomycetota</taxon>
        <taxon>Actinomycetes</taxon>
        <taxon>Actinomycetales</taxon>
        <taxon>Actinomycetaceae</taxon>
        <taxon>Arcanobacterium</taxon>
    </lineage>
</organism>
<proteinExistence type="predicted"/>
<dbReference type="RefSeq" id="WP_309954710.1">
    <property type="nucleotide sequence ID" value="NZ_JAVDUJ010000001.1"/>
</dbReference>
<sequence length="122" mass="12992">MSSADDIWNRAVDGEGDGVGDKMLGAVLLLDGMIQNGGMANALDDLLEEGEILAGVAGFRYFGLNVVADLVLEIYQAISDGANVEELEATRDGEYYEICDADAITAVFRKKLAEDPTAFSPL</sequence>